<dbReference type="OrthoDB" id="9814124at2"/>
<dbReference type="Gene3D" id="3.40.50.720">
    <property type="entry name" value="NAD(P)-binding Rossmann-like Domain"/>
    <property type="match status" value="1"/>
</dbReference>
<dbReference type="InterPro" id="IPR051783">
    <property type="entry name" value="NAD(P)-dependent_oxidoreduct"/>
</dbReference>
<dbReference type="SUPFAM" id="SSF51735">
    <property type="entry name" value="NAD(P)-binding Rossmann-fold domains"/>
    <property type="match status" value="1"/>
</dbReference>
<protein>
    <submittedName>
        <fullName evidence="2">NAD(P)H-binding protein</fullName>
    </submittedName>
</protein>
<sequence length="302" mass="32605">MKLAITGATGFVGQAVLDAAADRDWHVRALARRAMPPRAGVDWVRGDLADTAALAELVAGTDAVLHIAGVVNAADKAGFVAGNVDGTKAVIDAARSSGPGRFIHVSSLAAREPALSDYGHSKRLAEEVVQVSGLDWTIVRPPAIYGPRDTELFELFRAARWRVLPMPPRGRASYIHVEDLARLLLELAASDDAARGRIFEPDDGQPRGWSHQDIARAIGTAMGRRVWAPSLPGRALAGAARFDRMLRGGKAKLTPDRARYMAHPDWVSRPERAVPPGLWQPQISLATGLALTAQWYRDAGWL</sequence>
<dbReference type="Proteomes" id="UP000460626">
    <property type="component" value="Unassembled WGS sequence"/>
</dbReference>
<feature type="domain" description="NAD(P)-binding" evidence="1">
    <location>
        <begin position="7"/>
        <end position="188"/>
    </location>
</feature>
<organism evidence="2 3">
    <name type="scientific">Aurantiacibacter arachoides</name>
    <dbReference type="NCBI Taxonomy" id="1850444"/>
    <lineage>
        <taxon>Bacteria</taxon>
        <taxon>Pseudomonadati</taxon>
        <taxon>Pseudomonadota</taxon>
        <taxon>Alphaproteobacteria</taxon>
        <taxon>Sphingomonadales</taxon>
        <taxon>Erythrobacteraceae</taxon>
        <taxon>Aurantiacibacter</taxon>
    </lineage>
</organism>
<dbReference type="GO" id="GO:0004029">
    <property type="term" value="F:aldehyde dehydrogenase (NAD+) activity"/>
    <property type="evidence" value="ECO:0007669"/>
    <property type="project" value="TreeGrafter"/>
</dbReference>
<dbReference type="InterPro" id="IPR036291">
    <property type="entry name" value="NAD(P)-bd_dom_sf"/>
</dbReference>
<dbReference type="Pfam" id="PF13460">
    <property type="entry name" value="NAD_binding_10"/>
    <property type="match status" value="1"/>
</dbReference>
<name>A0A844ZZ30_9SPHN</name>
<evidence type="ECO:0000313" key="2">
    <source>
        <dbReference type="EMBL" id="MXO92500.1"/>
    </source>
</evidence>
<proteinExistence type="predicted"/>
<dbReference type="PANTHER" id="PTHR48079">
    <property type="entry name" value="PROTEIN YEEZ"/>
    <property type="match status" value="1"/>
</dbReference>
<dbReference type="RefSeq" id="WP_131451873.1">
    <property type="nucleotide sequence ID" value="NZ_BMJK01000001.1"/>
</dbReference>
<gene>
    <name evidence="2" type="ORF">GRI62_02625</name>
</gene>
<dbReference type="AlphaFoldDB" id="A0A844ZZ30"/>
<dbReference type="InterPro" id="IPR016040">
    <property type="entry name" value="NAD(P)-bd_dom"/>
</dbReference>
<accession>A0A844ZZ30</accession>
<evidence type="ECO:0000313" key="3">
    <source>
        <dbReference type="Proteomes" id="UP000460626"/>
    </source>
</evidence>
<keyword evidence="3" id="KW-1185">Reference proteome</keyword>
<dbReference type="GO" id="GO:0005737">
    <property type="term" value="C:cytoplasm"/>
    <property type="evidence" value="ECO:0007669"/>
    <property type="project" value="TreeGrafter"/>
</dbReference>
<reference evidence="2 3" key="1">
    <citation type="submission" date="2019-12" db="EMBL/GenBank/DDBJ databases">
        <title>Genomic-based taxomic classification of the family Erythrobacteraceae.</title>
        <authorList>
            <person name="Xu L."/>
        </authorList>
    </citation>
    <scope>NUCLEOTIDE SEQUENCE [LARGE SCALE GENOMIC DNA]</scope>
    <source>
        <strain evidence="2 3">RC4-10-4</strain>
    </source>
</reference>
<comment type="caution">
    <text evidence="2">The sequence shown here is derived from an EMBL/GenBank/DDBJ whole genome shotgun (WGS) entry which is preliminary data.</text>
</comment>
<dbReference type="PANTHER" id="PTHR48079:SF6">
    <property type="entry name" value="NAD(P)-BINDING DOMAIN-CONTAINING PROTEIN-RELATED"/>
    <property type="match status" value="1"/>
</dbReference>
<dbReference type="EMBL" id="WTYH01000001">
    <property type="protein sequence ID" value="MXO92500.1"/>
    <property type="molecule type" value="Genomic_DNA"/>
</dbReference>
<evidence type="ECO:0000259" key="1">
    <source>
        <dbReference type="Pfam" id="PF13460"/>
    </source>
</evidence>